<evidence type="ECO:0000313" key="1">
    <source>
        <dbReference type="EMBL" id="KAK2950465.1"/>
    </source>
</evidence>
<name>A0ABQ9XGB5_9EUKA</name>
<protein>
    <submittedName>
        <fullName evidence="1">Uncharacterized protein</fullName>
    </submittedName>
</protein>
<dbReference type="Proteomes" id="UP001281761">
    <property type="component" value="Unassembled WGS sequence"/>
</dbReference>
<keyword evidence="2" id="KW-1185">Reference proteome</keyword>
<dbReference type="EMBL" id="JARBJD010000135">
    <property type="protein sequence ID" value="KAK2950465.1"/>
    <property type="molecule type" value="Genomic_DNA"/>
</dbReference>
<accession>A0ABQ9XGB5</accession>
<sequence length="463" mass="51796">MNTLTLFKKGFGPAMSTTICFLSSKLTQIPSTQTSRAHSTLGSLTDTFILATSSIFKLWTLPDARPFHKTCFADLIPFMTIDSLDCLVRLFQILHLTVAANPTDPFFSKAQVPFVPVADGTLQLISIADATIVLVKEELTAMETAFDETHTDMAESAISEFTTRILQKNNALETLFSFLLLLRAEKTEQEQTEQEQTEPDIQPLRWIGVQLESQLDKPRSPFQSLNLEALLTSSRYLIAQSKPSKTSPFTLFFPDSEDSVGHFLSTMERALQLSSQSVSFHVVHLVWNLSQSISRHRLDILNSSLLPTLSVTVQPQSVPITECEFHTSLLDLLDNQVWLMTIPGRQELALFAADREANTESLVAERVLDCFQPYLHTAIHFIPRLDSLPLRRAVSVYLKRLFGVVPSCSRTGLCCGCSFRSHHADPLGCVLFWTRLFLHRHRQHLGGVGDECREGGGWEGVDG</sequence>
<organism evidence="1 2">
    <name type="scientific">Blattamonas nauphoetae</name>
    <dbReference type="NCBI Taxonomy" id="2049346"/>
    <lineage>
        <taxon>Eukaryota</taxon>
        <taxon>Metamonada</taxon>
        <taxon>Preaxostyla</taxon>
        <taxon>Oxymonadida</taxon>
        <taxon>Blattamonas</taxon>
    </lineage>
</organism>
<reference evidence="1 2" key="1">
    <citation type="journal article" date="2022" name="bioRxiv">
        <title>Genomics of Preaxostyla Flagellates Illuminates Evolutionary Transitions and the Path Towards Mitochondrial Loss.</title>
        <authorList>
            <person name="Novak L.V.F."/>
            <person name="Treitli S.C."/>
            <person name="Pyrih J."/>
            <person name="Halakuc P."/>
            <person name="Pipaliya S.V."/>
            <person name="Vacek V."/>
            <person name="Brzon O."/>
            <person name="Soukal P."/>
            <person name="Eme L."/>
            <person name="Dacks J.B."/>
            <person name="Karnkowska A."/>
            <person name="Elias M."/>
            <person name="Hampl V."/>
        </authorList>
    </citation>
    <scope>NUCLEOTIDE SEQUENCE [LARGE SCALE GENOMIC DNA]</scope>
    <source>
        <strain evidence="1">NAU3</strain>
        <tissue evidence="1">Gut</tissue>
    </source>
</reference>
<evidence type="ECO:0000313" key="2">
    <source>
        <dbReference type="Proteomes" id="UP001281761"/>
    </source>
</evidence>
<gene>
    <name evidence="1" type="ORF">BLNAU_14583</name>
</gene>
<comment type="caution">
    <text evidence="1">The sequence shown here is derived from an EMBL/GenBank/DDBJ whole genome shotgun (WGS) entry which is preliminary data.</text>
</comment>
<proteinExistence type="predicted"/>